<evidence type="ECO:0000313" key="2">
    <source>
        <dbReference type="Proteomes" id="UP000324222"/>
    </source>
</evidence>
<evidence type="ECO:0000313" key="1">
    <source>
        <dbReference type="EMBL" id="MPC51549.1"/>
    </source>
</evidence>
<dbReference type="AlphaFoldDB" id="A0A5B7G1Y9"/>
<comment type="caution">
    <text evidence="1">The sequence shown here is derived from an EMBL/GenBank/DDBJ whole genome shotgun (WGS) entry which is preliminary data.</text>
</comment>
<proteinExistence type="predicted"/>
<organism evidence="1 2">
    <name type="scientific">Portunus trituberculatus</name>
    <name type="common">Swimming crab</name>
    <name type="synonym">Neptunus trituberculatus</name>
    <dbReference type="NCBI Taxonomy" id="210409"/>
    <lineage>
        <taxon>Eukaryota</taxon>
        <taxon>Metazoa</taxon>
        <taxon>Ecdysozoa</taxon>
        <taxon>Arthropoda</taxon>
        <taxon>Crustacea</taxon>
        <taxon>Multicrustacea</taxon>
        <taxon>Malacostraca</taxon>
        <taxon>Eumalacostraca</taxon>
        <taxon>Eucarida</taxon>
        <taxon>Decapoda</taxon>
        <taxon>Pleocyemata</taxon>
        <taxon>Brachyura</taxon>
        <taxon>Eubrachyura</taxon>
        <taxon>Portunoidea</taxon>
        <taxon>Portunidae</taxon>
        <taxon>Portuninae</taxon>
        <taxon>Portunus</taxon>
    </lineage>
</organism>
<accession>A0A5B7G1Y9</accession>
<dbReference type="EMBL" id="VSRR010010252">
    <property type="protein sequence ID" value="MPC51549.1"/>
    <property type="molecule type" value="Genomic_DNA"/>
</dbReference>
<dbReference type="Proteomes" id="UP000324222">
    <property type="component" value="Unassembled WGS sequence"/>
</dbReference>
<protein>
    <submittedName>
        <fullName evidence="1">Uncharacterized protein</fullName>
    </submittedName>
</protein>
<sequence>MRALGSEGSPSAWVRILSTVLTRGNDFLAGGTPHAKPSRRFPVSILHECEAPFTGDGRAGQPEINQSTTTLTCTYTCSCFCICTFVCWFPFTQAASAH</sequence>
<keyword evidence="2" id="KW-1185">Reference proteome</keyword>
<gene>
    <name evidence="1" type="ORF">E2C01_045397</name>
</gene>
<reference evidence="1 2" key="1">
    <citation type="submission" date="2019-05" db="EMBL/GenBank/DDBJ databases">
        <title>Another draft genome of Portunus trituberculatus and its Hox gene families provides insights of decapod evolution.</title>
        <authorList>
            <person name="Jeong J.-H."/>
            <person name="Song I."/>
            <person name="Kim S."/>
            <person name="Choi T."/>
            <person name="Kim D."/>
            <person name="Ryu S."/>
            <person name="Kim W."/>
        </authorList>
    </citation>
    <scope>NUCLEOTIDE SEQUENCE [LARGE SCALE GENOMIC DNA]</scope>
    <source>
        <tissue evidence="1">Muscle</tissue>
    </source>
</reference>
<name>A0A5B7G1Y9_PORTR</name>